<evidence type="ECO:0000313" key="3">
    <source>
        <dbReference type="EMBL" id="OJT11923.1"/>
    </source>
</evidence>
<dbReference type="OMA" id="LPFPWEC"/>
<reference evidence="3 4" key="1">
    <citation type="submission" date="2016-10" db="EMBL/GenBank/DDBJ databases">
        <title>Genome sequence of the basidiomycete white-rot fungus Trametes pubescens.</title>
        <authorList>
            <person name="Makela M.R."/>
            <person name="Granchi Z."/>
            <person name="Peng M."/>
            <person name="De Vries R.P."/>
            <person name="Grigoriev I."/>
            <person name="Riley R."/>
            <person name="Hilden K."/>
        </authorList>
    </citation>
    <scope>NUCLEOTIDE SEQUENCE [LARGE SCALE GENOMIC DNA]</scope>
    <source>
        <strain evidence="3 4">FBCC735</strain>
    </source>
</reference>
<name>A0A1M2VWG6_TRAPU</name>
<feature type="compositionally biased region" description="Low complexity" evidence="1">
    <location>
        <begin position="50"/>
        <end position="62"/>
    </location>
</feature>
<accession>A0A1M2VWG6</accession>
<evidence type="ECO:0000259" key="2">
    <source>
        <dbReference type="Pfam" id="PF20415"/>
    </source>
</evidence>
<evidence type="ECO:0000313" key="4">
    <source>
        <dbReference type="Proteomes" id="UP000184267"/>
    </source>
</evidence>
<sequence>MARGDGMPPWPVNQVRPTHYVDLRRSWVPSPVIPAREAENLPIPEAEEPSTASTSTRSTRSSSGRRKQRTRRAPGDDPLALDGERGQRRQSWLACFRPMSLFSTPLLENQRELSPTEVDAMLATIREPGGAQAHPENWVPRVSHPSLPPRPDLWPTPQATFSPLPAEVQLNPWFTHRVVGPPPLHFDLRLRAADAEVHVRDALYRTGRRDALRVDGPNGAQPATYPGVPRLRVSALAGDAQPWFWWPFTVLAHHEALPVQVRDVLDALVANFEERLSVEEWQALSDERKRMVHDAYVRRLSLPVGGRVAPPDDGARRVDYLGNNFCFRGFEPAPDGEGFMMFVGPPP</sequence>
<gene>
    <name evidence="3" type="ORF">TRAPUB_11523</name>
</gene>
<dbReference type="STRING" id="154538.A0A1M2VWG6"/>
<feature type="region of interest" description="Disordered" evidence="1">
    <location>
        <begin position="36"/>
        <end position="87"/>
    </location>
</feature>
<dbReference type="AlphaFoldDB" id="A0A1M2VWG6"/>
<proteinExistence type="predicted"/>
<organism evidence="3 4">
    <name type="scientific">Trametes pubescens</name>
    <name type="common">White-rot fungus</name>
    <dbReference type="NCBI Taxonomy" id="154538"/>
    <lineage>
        <taxon>Eukaryota</taxon>
        <taxon>Fungi</taxon>
        <taxon>Dikarya</taxon>
        <taxon>Basidiomycota</taxon>
        <taxon>Agaricomycotina</taxon>
        <taxon>Agaricomycetes</taxon>
        <taxon>Polyporales</taxon>
        <taxon>Polyporaceae</taxon>
        <taxon>Trametes</taxon>
    </lineage>
</organism>
<protein>
    <recommendedName>
        <fullName evidence="2">DUF6699 domain-containing protein</fullName>
    </recommendedName>
</protein>
<dbReference type="InterPro" id="IPR046522">
    <property type="entry name" value="DUF6699"/>
</dbReference>
<dbReference type="EMBL" id="MNAD01000556">
    <property type="protein sequence ID" value="OJT11923.1"/>
    <property type="molecule type" value="Genomic_DNA"/>
</dbReference>
<dbReference type="Pfam" id="PF20415">
    <property type="entry name" value="DUF6699"/>
    <property type="match status" value="1"/>
</dbReference>
<feature type="compositionally biased region" description="Basic residues" evidence="1">
    <location>
        <begin position="63"/>
        <end position="72"/>
    </location>
</feature>
<dbReference type="Proteomes" id="UP000184267">
    <property type="component" value="Unassembled WGS sequence"/>
</dbReference>
<dbReference type="OrthoDB" id="3202436at2759"/>
<comment type="caution">
    <text evidence="3">The sequence shown here is derived from an EMBL/GenBank/DDBJ whole genome shotgun (WGS) entry which is preliminary data.</text>
</comment>
<feature type="domain" description="DUF6699" evidence="2">
    <location>
        <begin position="185"/>
        <end position="336"/>
    </location>
</feature>
<evidence type="ECO:0000256" key="1">
    <source>
        <dbReference type="SAM" id="MobiDB-lite"/>
    </source>
</evidence>
<keyword evidence="4" id="KW-1185">Reference proteome</keyword>